<evidence type="ECO:0000313" key="2">
    <source>
        <dbReference type="Proteomes" id="UP000269044"/>
    </source>
</evidence>
<organism evidence="1 2">
    <name type="scientific">Pseudomonas syringae pv. delphinii</name>
    <dbReference type="NCBI Taxonomy" id="192088"/>
    <lineage>
        <taxon>Bacteria</taxon>
        <taxon>Pseudomonadati</taxon>
        <taxon>Pseudomonadota</taxon>
        <taxon>Gammaproteobacteria</taxon>
        <taxon>Pseudomonadales</taxon>
        <taxon>Pseudomonadaceae</taxon>
        <taxon>Pseudomonas</taxon>
    </lineage>
</organism>
<reference evidence="1 2" key="1">
    <citation type="submission" date="2018-08" db="EMBL/GenBank/DDBJ databases">
        <title>Recombination of ecologically and evolutionarily significant loci maintains genetic cohesion in the Pseudomonas syringae species complex.</title>
        <authorList>
            <person name="Dillon M."/>
            <person name="Thakur S."/>
            <person name="Almeida R.N.D."/>
            <person name="Weir B.S."/>
            <person name="Guttman D.S."/>
        </authorList>
    </citation>
    <scope>NUCLEOTIDE SEQUENCE [LARGE SCALE GENOMIC DNA]</scope>
    <source>
        <strain evidence="1 2">ICMP 13052</strain>
    </source>
</reference>
<dbReference type="EMBL" id="RBRA01000201">
    <property type="protein sequence ID" value="RMQ22251.1"/>
    <property type="molecule type" value="Genomic_DNA"/>
</dbReference>
<protein>
    <submittedName>
        <fullName evidence="1">Uncharacterized protein</fullName>
    </submittedName>
</protein>
<dbReference type="Proteomes" id="UP000269044">
    <property type="component" value="Unassembled WGS sequence"/>
</dbReference>
<accession>A0A3M4K0I5</accession>
<dbReference type="AlphaFoldDB" id="A0A3M4K0I5"/>
<comment type="caution">
    <text evidence="1">The sequence shown here is derived from an EMBL/GenBank/DDBJ whole genome shotgun (WGS) entry which is preliminary data.</text>
</comment>
<sequence length="37" mass="4457">MFSSIDVYLLSIPSRHLHVCALIRPFMQRRLFLKRVI</sequence>
<gene>
    <name evidence="1" type="ORF">ALQ08_103591</name>
</gene>
<name>A0A3M4K0I5_9PSED</name>
<evidence type="ECO:0000313" key="1">
    <source>
        <dbReference type="EMBL" id="RMQ22251.1"/>
    </source>
</evidence>
<proteinExistence type="predicted"/>